<dbReference type="Proteomes" id="UP000032735">
    <property type="component" value="Chromosome"/>
</dbReference>
<evidence type="ECO:0000313" key="2">
    <source>
        <dbReference type="Proteomes" id="UP000032735"/>
    </source>
</evidence>
<sequence>MSVINNNPLVFSHSVNIPATAAVSVWKTWSNLAGWQQWDASLAGTEAAENGLSLGKRFMIIPKAGPDAIAVNVTALIENVHFTTTASSPMGLLCFGHTLTLSDNKQHAILQHSICALPATDGSVFPPPLLEKLQSDVTTSVNVLSRLVLQGEPVA</sequence>
<dbReference type="AlphaFoldDB" id="A0A068R5U6"/>
<dbReference type="OrthoDB" id="9255827at2"/>
<dbReference type="STRING" id="1354304.XPG1_2589"/>
<dbReference type="HOGENOM" id="CLU_1694827_0_0_6"/>
<gene>
    <name evidence="1" type="ORF">XPG1_2589</name>
</gene>
<dbReference type="Gene3D" id="3.30.530.20">
    <property type="match status" value="1"/>
</dbReference>
<dbReference type="InterPro" id="IPR023393">
    <property type="entry name" value="START-like_dom_sf"/>
</dbReference>
<proteinExistence type="predicted"/>
<keyword evidence="2" id="KW-1185">Reference proteome</keyword>
<dbReference type="RefSeq" id="WP_045959227.1">
    <property type="nucleotide sequence ID" value="NZ_FO704551.1"/>
</dbReference>
<evidence type="ECO:0000313" key="1">
    <source>
        <dbReference type="EMBL" id="CDG22241.1"/>
    </source>
</evidence>
<organism evidence="1 2">
    <name type="scientific">Xenorhabdus poinarii G6</name>
    <dbReference type="NCBI Taxonomy" id="1354304"/>
    <lineage>
        <taxon>Bacteria</taxon>
        <taxon>Pseudomonadati</taxon>
        <taxon>Pseudomonadota</taxon>
        <taxon>Gammaproteobacteria</taxon>
        <taxon>Enterobacterales</taxon>
        <taxon>Morganellaceae</taxon>
        <taxon>Xenorhabdus</taxon>
    </lineage>
</organism>
<dbReference type="KEGG" id="xpo:XPG1_2589"/>
<evidence type="ECO:0008006" key="3">
    <source>
        <dbReference type="Google" id="ProtNLM"/>
    </source>
</evidence>
<accession>A0A068R5U6</accession>
<dbReference type="EMBL" id="FO704551">
    <property type="protein sequence ID" value="CDG22241.1"/>
    <property type="molecule type" value="Genomic_DNA"/>
</dbReference>
<protein>
    <recommendedName>
        <fullName evidence="3">Polyketide cyclase/dehydrase</fullName>
    </recommendedName>
</protein>
<dbReference type="SUPFAM" id="SSF55961">
    <property type="entry name" value="Bet v1-like"/>
    <property type="match status" value="1"/>
</dbReference>
<reference evidence="1 2" key="1">
    <citation type="submission" date="2013-07" db="EMBL/GenBank/DDBJ databases">
        <authorList>
            <person name="Genoscope - CEA"/>
        </authorList>
    </citation>
    <scope>NUCLEOTIDE SEQUENCE [LARGE SCALE GENOMIC DNA]</scope>
    <source>
        <strain evidence="1 2">G6</strain>
    </source>
</reference>
<name>A0A068R5U6_9GAMM</name>